<dbReference type="PANTHER" id="PTHR33625:SF4">
    <property type="entry name" value="OS08G0179900 PROTEIN"/>
    <property type="match status" value="1"/>
</dbReference>
<keyword evidence="2" id="KW-1185">Reference proteome</keyword>
<protein>
    <submittedName>
        <fullName evidence="1">Uncharacterized protein</fullName>
    </submittedName>
</protein>
<evidence type="ECO:0000313" key="1">
    <source>
        <dbReference type="EMBL" id="GKV49067.1"/>
    </source>
</evidence>
<comment type="caution">
    <text evidence="1">The sequence shown here is derived from an EMBL/GenBank/DDBJ whole genome shotgun (WGS) entry which is preliminary data.</text>
</comment>
<dbReference type="Proteomes" id="UP001054252">
    <property type="component" value="Unassembled WGS sequence"/>
</dbReference>
<accession>A0AAV5MHS9</accession>
<reference evidence="1 2" key="1">
    <citation type="journal article" date="2021" name="Commun. Biol.">
        <title>The genome of Shorea leprosula (Dipterocarpaceae) highlights the ecological relevance of drought in aseasonal tropical rainforests.</title>
        <authorList>
            <person name="Ng K.K.S."/>
            <person name="Kobayashi M.J."/>
            <person name="Fawcett J.A."/>
            <person name="Hatakeyama M."/>
            <person name="Paape T."/>
            <person name="Ng C.H."/>
            <person name="Ang C.C."/>
            <person name="Tnah L.H."/>
            <person name="Lee C.T."/>
            <person name="Nishiyama T."/>
            <person name="Sese J."/>
            <person name="O'Brien M.J."/>
            <person name="Copetti D."/>
            <person name="Mohd Noor M.I."/>
            <person name="Ong R.C."/>
            <person name="Putra M."/>
            <person name="Sireger I.Z."/>
            <person name="Indrioko S."/>
            <person name="Kosugi Y."/>
            <person name="Izuno A."/>
            <person name="Isagi Y."/>
            <person name="Lee S.L."/>
            <person name="Shimizu K.K."/>
        </authorList>
    </citation>
    <scope>NUCLEOTIDE SEQUENCE [LARGE SCALE GENOMIC DNA]</scope>
    <source>
        <strain evidence="1">214</strain>
    </source>
</reference>
<organism evidence="1 2">
    <name type="scientific">Rubroshorea leprosula</name>
    <dbReference type="NCBI Taxonomy" id="152421"/>
    <lineage>
        <taxon>Eukaryota</taxon>
        <taxon>Viridiplantae</taxon>
        <taxon>Streptophyta</taxon>
        <taxon>Embryophyta</taxon>
        <taxon>Tracheophyta</taxon>
        <taxon>Spermatophyta</taxon>
        <taxon>Magnoliopsida</taxon>
        <taxon>eudicotyledons</taxon>
        <taxon>Gunneridae</taxon>
        <taxon>Pentapetalae</taxon>
        <taxon>rosids</taxon>
        <taxon>malvids</taxon>
        <taxon>Malvales</taxon>
        <taxon>Dipterocarpaceae</taxon>
        <taxon>Rubroshorea</taxon>
    </lineage>
</organism>
<proteinExistence type="predicted"/>
<dbReference type="EMBL" id="BPVZ01000282">
    <property type="protein sequence ID" value="GKV49067.1"/>
    <property type="molecule type" value="Genomic_DNA"/>
</dbReference>
<dbReference type="AlphaFoldDB" id="A0AAV5MHS9"/>
<evidence type="ECO:0000313" key="2">
    <source>
        <dbReference type="Proteomes" id="UP001054252"/>
    </source>
</evidence>
<dbReference type="PANTHER" id="PTHR33625">
    <property type="entry name" value="OS08G0179900 PROTEIN"/>
    <property type="match status" value="1"/>
</dbReference>
<sequence>MGGGGVMRAAAKVAGIGVVSHGRRAGINVVQPGEQSVVRCAKRPVSPTAASQARISVDVQPVQQVSSEIMDDDWDFLEEELMVGGGEPIGRLIFGGVPTLEEAKEATNDLKDALESFLSSPRASSCYAANQASGLQLLSSAEHLETKSCVRFDSKPKDAFQAFTLLSESPAAQSVVASIASDPNVWNAVLQNDALTEFLQSQEDDVDYEYQGSPRSPESPRMYEHFLDGSDEISISDLMQKIKTTVAEMVNSVSDYIQEIFGFSAAENENENENEGAVSIFNIDKRTCFVSLAVMAIAVVLLKR</sequence>
<gene>
    <name evidence="1" type="ORF">SLEP1_g55838</name>
</gene>
<name>A0AAV5MHS9_9ROSI</name>